<reference evidence="7" key="1">
    <citation type="submission" date="2020-11" db="EMBL/GenBank/DDBJ databases">
        <title>Connecting structure to function with the recovery of over 1000 high-quality activated sludge metagenome-assembled genomes encoding full-length rRNA genes using long-read sequencing.</title>
        <authorList>
            <person name="Singleton C.M."/>
            <person name="Petriglieri F."/>
            <person name="Kristensen J.M."/>
            <person name="Kirkegaard R.H."/>
            <person name="Michaelsen T.Y."/>
            <person name="Andersen M.H."/>
            <person name="Karst S.M."/>
            <person name="Dueholm M.S."/>
            <person name="Nielsen P.H."/>
            <person name="Albertsen M."/>
        </authorList>
    </citation>
    <scope>NUCLEOTIDE SEQUENCE</scope>
    <source>
        <strain evidence="7">Fred_18-Q3-R57-64_BAT3C.431</strain>
    </source>
</reference>
<gene>
    <name evidence="7" type="ORF">IPJ89_01960</name>
</gene>
<keyword evidence="2 7" id="KW-0689">Ribosomal protein</keyword>
<dbReference type="GO" id="GO:0015935">
    <property type="term" value="C:small ribosomal subunit"/>
    <property type="evidence" value="ECO:0007669"/>
    <property type="project" value="InterPro"/>
</dbReference>
<name>A0A7T9I1G2_9ARCH</name>
<dbReference type="InterPro" id="IPR001865">
    <property type="entry name" value="Ribosomal_uS2"/>
</dbReference>
<dbReference type="PROSITE" id="PS00962">
    <property type="entry name" value="RIBOSOMAL_S2_1"/>
    <property type="match status" value="1"/>
</dbReference>
<dbReference type="Proteomes" id="UP000596004">
    <property type="component" value="Chromosome"/>
</dbReference>
<feature type="compositionally biased region" description="Basic residues" evidence="6">
    <location>
        <begin position="219"/>
        <end position="228"/>
    </location>
</feature>
<evidence type="ECO:0000256" key="1">
    <source>
        <dbReference type="ARBA" id="ARBA00006242"/>
    </source>
</evidence>
<protein>
    <recommendedName>
        <fullName evidence="4">Small ribosomal subunit protein uS2</fullName>
    </recommendedName>
    <alternativeName>
        <fullName evidence="5">30S ribosomal protein S2</fullName>
    </alternativeName>
</protein>
<dbReference type="NCBIfam" id="TIGR01012">
    <property type="entry name" value="uS2_euk_arch"/>
    <property type="match status" value="1"/>
</dbReference>
<sequence>MTTETKDEIQTNTINPAIEKYLKTGSHIGTRFKSGDMARYIYKQRRDGLKVLDVQVIDERVKVIGKFLSQFPADKIVVVSRRIYGKTPAEEFASSIGARALTGRFVPGTFTNPEGKEFIQPEVVIVTEPESDLQAIKEATIAKAVVVALASTNNVLQFVDMIIPINNKGRKSLALIYWLLAKEVLRGRNELPSDENFGKTVEQFEYPLKEGEEEEGSDRKRRMNRGRRGPYVSRYEAAAGIGPTQ</sequence>
<feature type="region of interest" description="Disordered" evidence="6">
    <location>
        <begin position="202"/>
        <end position="245"/>
    </location>
</feature>
<evidence type="ECO:0000256" key="3">
    <source>
        <dbReference type="ARBA" id="ARBA00023274"/>
    </source>
</evidence>
<dbReference type="PRINTS" id="PR00395">
    <property type="entry name" value="RIBOSOMALS2"/>
</dbReference>
<organism evidence="7">
    <name type="scientific">Candidatus Iainarchaeum sp</name>
    <dbReference type="NCBI Taxonomy" id="3101447"/>
    <lineage>
        <taxon>Archaea</taxon>
        <taxon>Candidatus Iainarchaeota</taxon>
        <taxon>Candidatus Iainarchaeia</taxon>
        <taxon>Candidatus Iainarchaeales</taxon>
        <taxon>Candidatus Iainarchaeaceae</taxon>
        <taxon>Candidatus Iainarchaeum</taxon>
    </lineage>
</organism>
<dbReference type="InterPro" id="IPR018130">
    <property type="entry name" value="Ribosomal_uS2_CS"/>
</dbReference>
<dbReference type="FunFam" id="3.40.50.10490:FF:000030">
    <property type="entry name" value="30S ribosomal protein S2"/>
    <property type="match status" value="1"/>
</dbReference>
<dbReference type="SUPFAM" id="SSF52313">
    <property type="entry name" value="Ribosomal protein S2"/>
    <property type="match status" value="1"/>
</dbReference>
<dbReference type="Gene3D" id="3.40.50.10490">
    <property type="entry name" value="Glucose-6-phosphate isomerase like protein, domain 1"/>
    <property type="match status" value="1"/>
</dbReference>
<dbReference type="GO" id="GO:0003735">
    <property type="term" value="F:structural constituent of ribosome"/>
    <property type="evidence" value="ECO:0007669"/>
    <property type="project" value="InterPro"/>
</dbReference>
<evidence type="ECO:0000256" key="4">
    <source>
        <dbReference type="ARBA" id="ARBA00035256"/>
    </source>
</evidence>
<evidence type="ECO:0000256" key="6">
    <source>
        <dbReference type="SAM" id="MobiDB-lite"/>
    </source>
</evidence>
<dbReference type="InterPro" id="IPR023591">
    <property type="entry name" value="Ribosomal_uS2_flav_dom_sf"/>
</dbReference>
<dbReference type="Pfam" id="PF00318">
    <property type="entry name" value="Ribosomal_S2"/>
    <property type="match status" value="1"/>
</dbReference>
<dbReference type="InterPro" id="IPR005707">
    <property type="entry name" value="Ribosomal_uS2_euk/arc"/>
</dbReference>
<evidence type="ECO:0000256" key="5">
    <source>
        <dbReference type="ARBA" id="ARBA00035518"/>
    </source>
</evidence>
<dbReference type="PANTHER" id="PTHR11489">
    <property type="entry name" value="40S RIBOSOMAL PROTEIN SA"/>
    <property type="match status" value="1"/>
</dbReference>
<proteinExistence type="inferred from homology"/>
<dbReference type="GO" id="GO:0006412">
    <property type="term" value="P:translation"/>
    <property type="evidence" value="ECO:0007669"/>
    <property type="project" value="InterPro"/>
</dbReference>
<keyword evidence="3" id="KW-0687">Ribonucleoprotein</keyword>
<dbReference type="AlphaFoldDB" id="A0A7T9I1G2"/>
<dbReference type="EMBL" id="CP064981">
    <property type="protein sequence ID" value="QQR92989.1"/>
    <property type="molecule type" value="Genomic_DNA"/>
</dbReference>
<evidence type="ECO:0000313" key="7">
    <source>
        <dbReference type="EMBL" id="QQR92989.1"/>
    </source>
</evidence>
<accession>A0A7T9I1G2</accession>
<evidence type="ECO:0000256" key="2">
    <source>
        <dbReference type="ARBA" id="ARBA00022980"/>
    </source>
</evidence>
<comment type="similarity">
    <text evidence="1">Belongs to the universal ribosomal protein uS2 family.</text>
</comment>